<dbReference type="Proteomes" id="UP000694569">
    <property type="component" value="Unplaced"/>
</dbReference>
<evidence type="ECO:0000313" key="3">
    <source>
        <dbReference type="Proteomes" id="UP000694569"/>
    </source>
</evidence>
<feature type="domain" description="Reverse transcriptase" evidence="1">
    <location>
        <begin position="170"/>
        <end position="256"/>
    </location>
</feature>
<reference evidence="2" key="2">
    <citation type="submission" date="2025-09" db="UniProtKB">
        <authorList>
            <consortium name="Ensembl"/>
        </authorList>
    </citation>
    <scope>IDENTIFICATION</scope>
</reference>
<evidence type="ECO:0000313" key="2">
    <source>
        <dbReference type="Ensembl" id="ENSLLEP00000006037.1"/>
    </source>
</evidence>
<dbReference type="Ensembl" id="ENSLLET00000006288.1">
    <property type="protein sequence ID" value="ENSLLEP00000006037.1"/>
    <property type="gene ID" value="ENSLLEG00000003805.1"/>
</dbReference>
<sequence>CPQLQRAIQRTKCYFALHEGKPGRLLAQLLKKQRCQAYVPEIRTTTGTISPDPNRIAQFFRDFYSTLYNSVNNTGHPTVEQIEQYLKTRIPFRLSTEQSEPLRSPITAEEVSEALKRQKNGKAPGPDGLPALYYKKFGPILVPNMVPVFNALLTGRELHPHTLSATIVVIPKAGKDPLSCASYRPISLLNSDLKIFATILARHLHPVVPMLVRRDQVRFVPGREAQDRTIWTLNVLQIAQHSETPTLLLSTDVEKALIGSRGPSCLLH</sequence>
<organism evidence="2 3">
    <name type="scientific">Leptobrachium leishanense</name>
    <name type="common">Leishan spiny toad</name>
    <dbReference type="NCBI Taxonomy" id="445787"/>
    <lineage>
        <taxon>Eukaryota</taxon>
        <taxon>Metazoa</taxon>
        <taxon>Chordata</taxon>
        <taxon>Craniata</taxon>
        <taxon>Vertebrata</taxon>
        <taxon>Euteleostomi</taxon>
        <taxon>Amphibia</taxon>
        <taxon>Batrachia</taxon>
        <taxon>Anura</taxon>
        <taxon>Pelobatoidea</taxon>
        <taxon>Megophryidae</taxon>
        <taxon>Leptobrachium</taxon>
    </lineage>
</organism>
<dbReference type="AlphaFoldDB" id="A0A8C5M362"/>
<reference evidence="2" key="1">
    <citation type="submission" date="2025-08" db="UniProtKB">
        <authorList>
            <consortium name="Ensembl"/>
        </authorList>
    </citation>
    <scope>IDENTIFICATION</scope>
</reference>
<accession>A0A8C5M362</accession>
<dbReference type="GeneTree" id="ENSGT00940000165023"/>
<dbReference type="Pfam" id="PF00078">
    <property type="entry name" value="RVT_1"/>
    <property type="match status" value="1"/>
</dbReference>
<protein>
    <recommendedName>
        <fullName evidence="1">Reverse transcriptase domain-containing protein</fullName>
    </recommendedName>
</protein>
<evidence type="ECO:0000259" key="1">
    <source>
        <dbReference type="Pfam" id="PF00078"/>
    </source>
</evidence>
<dbReference type="OrthoDB" id="416119at2759"/>
<dbReference type="PANTHER" id="PTHR31635">
    <property type="entry name" value="REVERSE TRANSCRIPTASE DOMAIN-CONTAINING PROTEIN-RELATED"/>
    <property type="match status" value="1"/>
</dbReference>
<keyword evidence="3" id="KW-1185">Reference proteome</keyword>
<name>A0A8C5M362_9ANUR</name>
<dbReference type="PANTHER" id="PTHR31635:SF196">
    <property type="entry name" value="REVERSE TRANSCRIPTASE DOMAIN-CONTAINING PROTEIN-RELATED"/>
    <property type="match status" value="1"/>
</dbReference>
<dbReference type="InterPro" id="IPR000477">
    <property type="entry name" value="RT_dom"/>
</dbReference>
<proteinExistence type="predicted"/>